<evidence type="ECO:0000313" key="2">
    <source>
        <dbReference type="Proteomes" id="UP000243975"/>
    </source>
</evidence>
<accession>A0A124SC09</accession>
<dbReference type="AlphaFoldDB" id="A0A124SC09"/>
<proteinExistence type="predicted"/>
<evidence type="ECO:0000313" key="1">
    <source>
        <dbReference type="EMBL" id="KVH92320.1"/>
    </source>
</evidence>
<keyword evidence="2" id="KW-1185">Reference proteome</keyword>
<dbReference type="Gramene" id="KVH92320">
    <property type="protein sequence ID" value="KVH92320"/>
    <property type="gene ID" value="Ccrd_005644"/>
</dbReference>
<comment type="caution">
    <text evidence="1">The sequence shown here is derived from an EMBL/GenBank/DDBJ whole genome shotgun (WGS) entry which is preliminary data.</text>
</comment>
<gene>
    <name evidence="1" type="ORF">Ccrd_005644</name>
</gene>
<organism evidence="1 2">
    <name type="scientific">Cynara cardunculus var. scolymus</name>
    <name type="common">Globe artichoke</name>
    <name type="synonym">Cynara scolymus</name>
    <dbReference type="NCBI Taxonomy" id="59895"/>
    <lineage>
        <taxon>Eukaryota</taxon>
        <taxon>Viridiplantae</taxon>
        <taxon>Streptophyta</taxon>
        <taxon>Embryophyta</taxon>
        <taxon>Tracheophyta</taxon>
        <taxon>Spermatophyta</taxon>
        <taxon>Magnoliopsida</taxon>
        <taxon>eudicotyledons</taxon>
        <taxon>Gunneridae</taxon>
        <taxon>Pentapetalae</taxon>
        <taxon>asterids</taxon>
        <taxon>campanulids</taxon>
        <taxon>Asterales</taxon>
        <taxon>Asteraceae</taxon>
        <taxon>Carduoideae</taxon>
        <taxon>Cardueae</taxon>
        <taxon>Carduinae</taxon>
        <taxon>Cynara</taxon>
    </lineage>
</organism>
<name>A0A124SC09_CYNCS</name>
<dbReference type="EMBL" id="LEKV01004824">
    <property type="protein sequence ID" value="KVH92320.1"/>
    <property type="molecule type" value="Genomic_DNA"/>
</dbReference>
<sequence length="57" mass="6715">MAEVNCNEIRNQGIIDKDSDMLRKTQDMQDSIKIRTEGKLFMHLTYMKLRFSFMKGG</sequence>
<reference evidence="1 2" key="1">
    <citation type="journal article" date="2016" name="Sci. Rep.">
        <title>The genome sequence of the outbreeding globe artichoke constructed de novo incorporating a phase-aware low-pass sequencing strategy of F1 progeny.</title>
        <authorList>
            <person name="Scaglione D."/>
            <person name="Reyes-Chin-Wo S."/>
            <person name="Acquadro A."/>
            <person name="Froenicke L."/>
            <person name="Portis E."/>
            <person name="Beitel C."/>
            <person name="Tirone M."/>
            <person name="Mauro R."/>
            <person name="Lo Monaco A."/>
            <person name="Mauromicale G."/>
            <person name="Faccioli P."/>
            <person name="Cattivelli L."/>
            <person name="Rieseberg L."/>
            <person name="Michelmore R."/>
            <person name="Lanteri S."/>
        </authorList>
    </citation>
    <scope>NUCLEOTIDE SEQUENCE [LARGE SCALE GENOMIC DNA]</scope>
    <source>
        <strain evidence="1">2C</strain>
    </source>
</reference>
<protein>
    <submittedName>
        <fullName evidence="1">Uncharacterized protein</fullName>
    </submittedName>
</protein>
<dbReference type="Proteomes" id="UP000243975">
    <property type="component" value="Unassembled WGS sequence"/>
</dbReference>